<dbReference type="Proteomes" id="UP000546173">
    <property type="component" value="Unassembled WGS sequence"/>
</dbReference>
<dbReference type="SMART" id="SM00267">
    <property type="entry name" value="GGDEF"/>
    <property type="match status" value="1"/>
</dbReference>
<comment type="cofactor">
    <cofactor evidence="1">
        <name>Mg(2+)</name>
        <dbReference type="ChEBI" id="CHEBI:18420"/>
    </cofactor>
</comment>
<dbReference type="GO" id="GO:0005886">
    <property type="term" value="C:plasma membrane"/>
    <property type="evidence" value="ECO:0007669"/>
    <property type="project" value="UniProtKB-SubCell"/>
</dbReference>
<gene>
    <name evidence="4" type="ORF">H7993_12285</name>
</gene>
<dbReference type="SMART" id="SM00065">
    <property type="entry name" value="GAF"/>
    <property type="match status" value="1"/>
</dbReference>
<evidence type="ECO:0000259" key="3">
    <source>
        <dbReference type="PROSITE" id="PS50887"/>
    </source>
</evidence>
<comment type="caution">
    <text evidence="4">The sequence shown here is derived from an EMBL/GenBank/DDBJ whole genome shotgun (WGS) entry which is preliminary data.</text>
</comment>
<evidence type="ECO:0000256" key="2">
    <source>
        <dbReference type="ARBA" id="ARBA00004533"/>
    </source>
</evidence>
<reference evidence="4 5" key="1">
    <citation type="submission" date="2020-08" db="EMBL/GenBank/DDBJ databases">
        <title>Pseudomonas sp. nov.</title>
        <authorList>
            <person name="Gieschler S."/>
            <person name="Fiedler G."/>
            <person name="Brinks E."/>
            <person name="Boehnlein C."/>
            <person name="Franz C.M.A.P."/>
            <person name="Kabisch J."/>
        </authorList>
    </citation>
    <scope>NUCLEOTIDE SEQUENCE [LARGE SCALE GENOMIC DNA]</scope>
    <source>
        <strain evidence="4 5">MBT-2</strain>
    </source>
</reference>
<dbReference type="CDD" id="cd01949">
    <property type="entry name" value="GGDEF"/>
    <property type="match status" value="1"/>
</dbReference>
<dbReference type="FunFam" id="3.30.70.270:FF:000001">
    <property type="entry name" value="Diguanylate cyclase domain protein"/>
    <property type="match status" value="1"/>
</dbReference>
<dbReference type="InterPro" id="IPR000160">
    <property type="entry name" value="GGDEF_dom"/>
</dbReference>
<dbReference type="Gene3D" id="3.30.450.40">
    <property type="match status" value="1"/>
</dbReference>
<dbReference type="SUPFAM" id="SSF55781">
    <property type="entry name" value="GAF domain-like"/>
    <property type="match status" value="1"/>
</dbReference>
<dbReference type="Gene3D" id="3.30.70.270">
    <property type="match status" value="1"/>
</dbReference>
<dbReference type="PANTHER" id="PTHR43102:SF2">
    <property type="entry name" value="GAF DOMAIN-CONTAINING PROTEIN"/>
    <property type="match status" value="1"/>
</dbReference>
<feature type="domain" description="GGDEF" evidence="3">
    <location>
        <begin position="194"/>
        <end position="321"/>
    </location>
</feature>
<dbReference type="Pfam" id="PF01590">
    <property type="entry name" value="GAF"/>
    <property type="match status" value="1"/>
</dbReference>
<dbReference type="InterPro" id="IPR029016">
    <property type="entry name" value="GAF-like_dom_sf"/>
</dbReference>
<organism evidence="4 5">
    <name type="scientific">Pseudomonas baltica</name>
    <dbReference type="NCBI Taxonomy" id="2762576"/>
    <lineage>
        <taxon>Bacteria</taxon>
        <taxon>Pseudomonadati</taxon>
        <taxon>Pseudomonadota</taxon>
        <taxon>Gammaproteobacteria</taxon>
        <taxon>Pseudomonadales</taxon>
        <taxon>Pseudomonadaceae</taxon>
        <taxon>Pseudomonas</taxon>
    </lineage>
</organism>
<dbReference type="GO" id="GO:0003824">
    <property type="term" value="F:catalytic activity"/>
    <property type="evidence" value="ECO:0007669"/>
    <property type="project" value="UniProtKB-ARBA"/>
</dbReference>
<dbReference type="NCBIfam" id="TIGR00254">
    <property type="entry name" value="GGDEF"/>
    <property type="match status" value="1"/>
</dbReference>
<dbReference type="Pfam" id="PF00990">
    <property type="entry name" value="GGDEF"/>
    <property type="match status" value="1"/>
</dbReference>
<dbReference type="InterPro" id="IPR003018">
    <property type="entry name" value="GAF"/>
</dbReference>
<sequence>MLAPAKPVHEEERVHALHALNILDTRPEERFDRLTRLARRLFDVPIALVSLVDSDRQWFKSCQGMAATETPRDVSFCAHAILSDQILMIPDAGSDERFHDNPLVTGEPRIRFYAGCPLKVGNGSNVGTLCLLDTRPRVLDAEERGLLLDLASMAEREIAALQLASIDDLTQLSNRRGFEALAEHALSMCRRMGTPASLLFFDLDRFKVINDTFGHAEGDRALVTFAQVLRRVLREMDIVGRMGGDEFVALLLGSNAAAGDAVIERLGRALADANAELQGRYSITYSVGRIEYDPGRHDSVKRLLADADGAMYARKQAARRS</sequence>
<name>A0A7X1G609_9PSED</name>
<evidence type="ECO:0000313" key="4">
    <source>
        <dbReference type="EMBL" id="MBC2679163.1"/>
    </source>
</evidence>
<dbReference type="EMBL" id="JACMYH010000002">
    <property type="protein sequence ID" value="MBC2679163.1"/>
    <property type="molecule type" value="Genomic_DNA"/>
</dbReference>
<accession>A0A7X1G609</accession>
<dbReference type="RefSeq" id="WP_185794544.1">
    <property type="nucleotide sequence ID" value="NZ_JACMYH010000002.1"/>
</dbReference>
<comment type="subcellular location">
    <subcellularLocation>
        <location evidence="2">Cell inner membrane</location>
    </subcellularLocation>
</comment>
<evidence type="ECO:0000256" key="1">
    <source>
        <dbReference type="ARBA" id="ARBA00001946"/>
    </source>
</evidence>
<dbReference type="InterPro" id="IPR029787">
    <property type="entry name" value="Nucleotide_cyclase"/>
</dbReference>
<dbReference type="AlphaFoldDB" id="A0A7X1G609"/>
<dbReference type="PROSITE" id="PS50887">
    <property type="entry name" value="GGDEF"/>
    <property type="match status" value="1"/>
</dbReference>
<keyword evidence="5" id="KW-1185">Reference proteome</keyword>
<dbReference type="PANTHER" id="PTHR43102">
    <property type="entry name" value="SLR1143 PROTEIN"/>
    <property type="match status" value="1"/>
</dbReference>
<evidence type="ECO:0000313" key="5">
    <source>
        <dbReference type="Proteomes" id="UP000546173"/>
    </source>
</evidence>
<dbReference type="InterPro" id="IPR043128">
    <property type="entry name" value="Rev_trsase/Diguanyl_cyclase"/>
</dbReference>
<protein>
    <submittedName>
        <fullName evidence="4">Sensor domain-containing diguanylate cyclase</fullName>
    </submittedName>
</protein>
<dbReference type="SUPFAM" id="SSF55073">
    <property type="entry name" value="Nucleotide cyclase"/>
    <property type="match status" value="1"/>
</dbReference>
<proteinExistence type="predicted"/>